<name>A0A2I1HH44_9GLOM</name>
<organism evidence="1 2">
    <name type="scientific">Rhizophagus irregularis</name>
    <dbReference type="NCBI Taxonomy" id="588596"/>
    <lineage>
        <taxon>Eukaryota</taxon>
        <taxon>Fungi</taxon>
        <taxon>Fungi incertae sedis</taxon>
        <taxon>Mucoromycota</taxon>
        <taxon>Glomeromycotina</taxon>
        <taxon>Glomeromycetes</taxon>
        <taxon>Glomerales</taxon>
        <taxon>Glomeraceae</taxon>
        <taxon>Rhizophagus</taxon>
    </lineage>
</organism>
<dbReference type="AlphaFoldDB" id="A0A2I1HH44"/>
<reference evidence="1 2" key="1">
    <citation type="submission" date="2015-10" db="EMBL/GenBank/DDBJ databases">
        <title>Genome analyses suggest a sexual origin of heterokaryosis in a supposedly ancient asexual fungus.</title>
        <authorList>
            <person name="Ropars J."/>
            <person name="Sedzielewska K."/>
            <person name="Noel J."/>
            <person name="Charron P."/>
            <person name="Farinelli L."/>
            <person name="Marton T."/>
            <person name="Kruger M."/>
            <person name="Pelin A."/>
            <person name="Brachmann A."/>
            <person name="Corradi N."/>
        </authorList>
    </citation>
    <scope>NUCLEOTIDE SEQUENCE [LARGE SCALE GENOMIC DNA]</scope>
    <source>
        <strain evidence="1 2">A4</strain>
    </source>
</reference>
<accession>A0A2I1HH44</accession>
<gene>
    <name evidence="1" type="ORF">RhiirA4_479906</name>
</gene>
<dbReference type="Proteomes" id="UP000234323">
    <property type="component" value="Unassembled WGS sequence"/>
</dbReference>
<evidence type="ECO:0000313" key="2">
    <source>
        <dbReference type="Proteomes" id="UP000234323"/>
    </source>
</evidence>
<dbReference type="EMBL" id="LLXI01002894">
    <property type="protein sequence ID" value="PKY58202.1"/>
    <property type="molecule type" value="Genomic_DNA"/>
</dbReference>
<proteinExistence type="predicted"/>
<evidence type="ECO:0000313" key="1">
    <source>
        <dbReference type="EMBL" id="PKY58202.1"/>
    </source>
</evidence>
<keyword evidence="2" id="KW-1185">Reference proteome</keyword>
<protein>
    <submittedName>
        <fullName evidence="1">Uncharacterized protein</fullName>
    </submittedName>
</protein>
<comment type="caution">
    <text evidence="1">The sequence shown here is derived from an EMBL/GenBank/DDBJ whole genome shotgun (WGS) entry which is preliminary data.</text>
</comment>
<sequence>MQKEWIIDLLKESLDIDKYNKRFDETGKYKEIADVAKEIAIISKLKKVQDLKKRFIYVSYSDNYDAFMRVSWQKNKRN</sequence>